<dbReference type="Proteomes" id="UP000000683">
    <property type="component" value="Chromosome"/>
</dbReference>
<evidence type="ECO:0000313" key="1">
    <source>
        <dbReference type="EMBL" id="AEF02803.1"/>
    </source>
</evidence>
<dbReference type="HOGENOM" id="CLU_1458409_0_0_6"/>
<reference evidence="1 2" key="1">
    <citation type="journal article" date="2011" name="J. Bacteriol.">
        <title>Complete genome sequence of the polycyclic aromatic hydrocarbon-degrading bacterium Alteromonas sp. strain SN2.</title>
        <authorList>
            <person name="Jin H.M."/>
            <person name="Jeong H."/>
            <person name="Moon E.J."/>
            <person name="Math R.K."/>
            <person name="Lee K."/>
            <person name="Kim H.J."/>
            <person name="Jeon C.O."/>
            <person name="Oh T.K."/>
            <person name="Kim J.F."/>
        </authorList>
    </citation>
    <scope>NUCLEOTIDE SEQUENCE [LARGE SCALE GENOMIC DNA]</scope>
    <source>
        <strain evidence="2">JCM 17741 / KACC 18427 / KCTC 11700BP / SN2</strain>
    </source>
</reference>
<organism evidence="1 2">
    <name type="scientific">Alteromonas naphthalenivorans</name>
    <dbReference type="NCBI Taxonomy" id="715451"/>
    <lineage>
        <taxon>Bacteria</taxon>
        <taxon>Pseudomonadati</taxon>
        <taxon>Pseudomonadota</taxon>
        <taxon>Gammaproteobacteria</taxon>
        <taxon>Alteromonadales</taxon>
        <taxon>Alteromonadaceae</taxon>
        <taxon>Alteromonas/Salinimonas group</taxon>
        <taxon>Alteromonas</taxon>
    </lineage>
</organism>
<dbReference type="KEGG" id="alt:ambt_06330"/>
<evidence type="ECO:0000313" key="2">
    <source>
        <dbReference type="Proteomes" id="UP000000683"/>
    </source>
</evidence>
<sequence length="185" mass="20835">MKHSCFLLIILSLALVGCIAKPRGSYYQPFHPLGQAASRTCDANSNKVRLEITIEDGITMQTHLLETSNGSFVLEIGFVLEKNKEIKLHSDSIAIQFNEEKSLLVSLKEWKKRILVGGVVKQKYRGSVFEYNMSYSESISITESIGNTLKVTVPEFEVSGQRRQLVPIVFKKKSGEVQWLPKLNC</sequence>
<dbReference type="RefSeq" id="WP_013783743.1">
    <property type="nucleotide sequence ID" value="NC_015554.1"/>
</dbReference>
<name>F5ZCQ4_ALTNA</name>
<proteinExistence type="predicted"/>
<gene>
    <name evidence="1" type="ordered locus">ambt_06330</name>
</gene>
<dbReference type="OrthoDB" id="10002725at2"/>
<dbReference type="PROSITE" id="PS51257">
    <property type="entry name" value="PROKAR_LIPOPROTEIN"/>
    <property type="match status" value="1"/>
</dbReference>
<keyword evidence="2" id="KW-1185">Reference proteome</keyword>
<evidence type="ECO:0008006" key="3">
    <source>
        <dbReference type="Google" id="ProtNLM"/>
    </source>
</evidence>
<accession>F5ZCQ4</accession>
<protein>
    <recommendedName>
        <fullName evidence="3">Lipoprotein</fullName>
    </recommendedName>
</protein>
<dbReference type="AlphaFoldDB" id="F5ZCQ4"/>
<dbReference type="EMBL" id="CP002339">
    <property type="protein sequence ID" value="AEF02803.1"/>
    <property type="molecule type" value="Genomic_DNA"/>
</dbReference>